<accession>A0A7X5ZJR7</accession>
<proteinExistence type="predicted"/>
<keyword evidence="6" id="KW-1185">Reference proteome</keyword>
<evidence type="ECO:0000256" key="2">
    <source>
        <dbReference type="SAM" id="Phobius"/>
    </source>
</evidence>
<evidence type="ECO:0000256" key="1">
    <source>
        <dbReference type="SAM" id="MobiDB-lite"/>
    </source>
</evidence>
<dbReference type="PANTHER" id="PTHR40940">
    <property type="entry name" value="PROTEIN BATD-RELATED"/>
    <property type="match status" value="1"/>
</dbReference>
<keyword evidence="2" id="KW-1133">Transmembrane helix</keyword>
<dbReference type="Pfam" id="PF13584">
    <property type="entry name" value="BatD"/>
    <property type="match status" value="1"/>
</dbReference>
<keyword evidence="2" id="KW-0472">Membrane</keyword>
<dbReference type="AlphaFoldDB" id="A0A7X5ZJR7"/>
<evidence type="ECO:0000313" key="6">
    <source>
        <dbReference type="Proteomes" id="UP000490980"/>
    </source>
</evidence>
<feature type="signal peptide" evidence="3">
    <location>
        <begin position="1"/>
        <end position="19"/>
    </location>
</feature>
<dbReference type="Pfam" id="PF25607">
    <property type="entry name" value="DUF7939"/>
    <property type="match status" value="1"/>
</dbReference>
<organism evidence="5 6">
    <name type="scientific">Luteibacter anthropi</name>
    <dbReference type="NCBI Taxonomy" id="564369"/>
    <lineage>
        <taxon>Bacteria</taxon>
        <taxon>Pseudomonadati</taxon>
        <taxon>Pseudomonadota</taxon>
        <taxon>Gammaproteobacteria</taxon>
        <taxon>Lysobacterales</taxon>
        <taxon>Rhodanobacteraceae</taxon>
        <taxon>Luteibacter</taxon>
    </lineage>
</organism>
<dbReference type="InterPro" id="IPR057699">
    <property type="entry name" value="DUF7939"/>
</dbReference>
<evidence type="ECO:0000256" key="3">
    <source>
        <dbReference type="SAM" id="SignalP"/>
    </source>
</evidence>
<dbReference type="Proteomes" id="UP000490980">
    <property type="component" value="Unassembled WGS sequence"/>
</dbReference>
<reference evidence="5 6" key="1">
    <citation type="submission" date="2020-03" db="EMBL/GenBank/DDBJ databases">
        <authorList>
            <person name="Lai Q."/>
        </authorList>
    </citation>
    <scope>NUCLEOTIDE SEQUENCE [LARGE SCALE GENOMIC DNA]</scope>
    <source>
        <strain evidence="5 6">CCUG 25036</strain>
    </source>
</reference>
<gene>
    <name evidence="5" type="ORF">HBF25_17795</name>
</gene>
<feature type="chain" id="PRO_5031308167" evidence="3">
    <location>
        <begin position="20"/>
        <end position="560"/>
    </location>
</feature>
<feature type="domain" description="DUF7939" evidence="4">
    <location>
        <begin position="464"/>
        <end position="536"/>
    </location>
</feature>
<evidence type="ECO:0000259" key="4">
    <source>
        <dbReference type="Pfam" id="PF25607"/>
    </source>
</evidence>
<dbReference type="RefSeq" id="WP_166950817.1">
    <property type="nucleotide sequence ID" value="NZ_JAARLZ010000011.1"/>
</dbReference>
<comment type="caution">
    <text evidence="5">The sequence shown here is derived from an EMBL/GenBank/DDBJ whole genome shotgun (WGS) entry which is preliminary data.</text>
</comment>
<name>A0A7X5ZJR7_9GAMM</name>
<dbReference type="InterPro" id="IPR025738">
    <property type="entry name" value="BatD"/>
</dbReference>
<dbReference type="EMBL" id="JAARLZ010000011">
    <property type="protein sequence ID" value="NII08242.1"/>
    <property type="molecule type" value="Genomic_DNA"/>
</dbReference>
<feature type="compositionally biased region" description="Low complexity" evidence="1">
    <location>
        <begin position="396"/>
        <end position="411"/>
    </location>
</feature>
<protein>
    <submittedName>
        <fullName evidence="5">Protein BatD</fullName>
    </submittedName>
</protein>
<feature type="transmembrane region" description="Helical" evidence="2">
    <location>
        <begin position="418"/>
        <end position="439"/>
    </location>
</feature>
<keyword evidence="3" id="KW-0732">Signal</keyword>
<keyword evidence="2" id="KW-0812">Transmembrane</keyword>
<dbReference type="PANTHER" id="PTHR40940:SF1">
    <property type="entry name" value="PROTEIN BATD"/>
    <property type="match status" value="1"/>
</dbReference>
<feature type="region of interest" description="Disordered" evidence="1">
    <location>
        <begin position="384"/>
        <end position="411"/>
    </location>
</feature>
<evidence type="ECO:0000313" key="5">
    <source>
        <dbReference type="EMBL" id="NII08242.1"/>
    </source>
</evidence>
<sequence length="560" mass="59246">MRGMRYLPLLALWPMLALAQSAGPTASLDRSKVGMGETVTLNIEMGEDDAGTPDLSPLMGDFIVLGTSTNHSLSIVNGQREAHNILGIALRPRHQGHLTVPALQVGSRKTQPLGLDVQASDQGGPAAADRPIALEGKADPAQAYVGQQIDYTLRLYFAVNLADGQLGDPAAEGAEIRRVGQDANYQTMRGGRRFNVVERHYAIFPQHAGTLEIQPPTFQGTAVDPNDAGSFFGAGDPVNAVADKVRVEVKTRPSAAADGAWIPARALTLSIDGMPADGKGTVGQPVTLTMRLDATGMPFEALPALSLPKLDGADVYPDKPVTGGSSSGAWVTGRRQQSFAVVPTRPGTLHIPETTLHWWNVVTDKPEVATLPARDLQIVAATGSQATSPKSVLPQPSSDVSPVASPVTTPAPATSPPWWRWAFFGVLALWLLTLVAWIWRARRARPAKGGPAASGQEPVREGPAKQAFLKATLSGDPAIVEQALLAWARTVRPGIRSVGALSAALRPGPQREAIAALQKTRFAGGTWQEEPLRVAFTGGFDWAPPAGAGPDDLLPPLYPR</sequence>